<dbReference type="EMBL" id="CM004469">
    <property type="protein sequence ID" value="OCT91620.1"/>
    <property type="molecule type" value="Genomic_DNA"/>
</dbReference>
<evidence type="ECO:0000313" key="3">
    <source>
        <dbReference type="Proteomes" id="UP000694892"/>
    </source>
</evidence>
<name>A0A974DIB4_XENLA</name>
<protein>
    <submittedName>
        <fullName evidence="2">Uncharacterized protein</fullName>
    </submittedName>
</protein>
<evidence type="ECO:0000313" key="2">
    <source>
        <dbReference type="EMBL" id="OCT91620.1"/>
    </source>
</evidence>
<feature type="compositionally biased region" description="Basic and acidic residues" evidence="1">
    <location>
        <begin position="1"/>
        <end position="11"/>
    </location>
</feature>
<evidence type="ECO:0000256" key="1">
    <source>
        <dbReference type="SAM" id="MobiDB-lite"/>
    </source>
</evidence>
<proteinExistence type="predicted"/>
<organism evidence="2 3">
    <name type="scientific">Xenopus laevis</name>
    <name type="common">African clawed frog</name>
    <dbReference type="NCBI Taxonomy" id="8355"/>
    <lineage>
        <taxon>Eukaryota</taxon>
        <taxon>Metazoa</taxon>
        <taxon>Chordata</taxon>
        <taxon>Craniata</taxon>
        <taxon>Vertebrata</taxon>
        <taxon>Euteleostomi</taxon>
        <taxon>Amphibia</taxon>
        <taxon>Batrachia</taxon>
        <taxon>Anura</taxon>
        <taxon>Pipoidea</taxon>
        <taxon>Pipidae</taxon>
        <taxon>Xenopodinae</taxon>
        <taxon>Xenopus</taxon>
        <taxon>Xenopus</taxon>
    </lineage>
</organism>
<feature type="compositionally biased region" description="Basic residues" evidence="1">
    <location>
        <begin position="12"/>
        <end position="23"/>
    </location>
</feature>
<accession>A0A974DIB4</accession>
<dbReference type="Proteomes" id="UP000694892">
    <property type="component" value="Chromosome 2S"/>
</dbReference>
<reference evidence="3" key="1">
    <citation type="journal article" date="2016" name="Nature">
        <title>Genome evolution in the allotetraploid frog Xenopus laevis.</title>
        <authorList>
            <person name="Session A.M."/>
            <person name="Uno Y."/>
            <person name="Kwon T."/>
            <person name="Chapman J.A."/>
            <person name="Toyoda A."/>
            <person name="Takahashi S."/>
            <person name="Fukui A."/>
            <person name="Hikosaka A."/>
            <person name="Suzuki A."/>
            <person name="Kondo M."/>
            <person name="van Heeringen S.J."/>
            <person name="Quigley I."/>
            <person name="Heinz S."/>
            <person name="Ogino H."/>
            <person name="Ochi H."/>
            <person name="Hellsten U."/>
            <person name="Lyons J.B."/>
            <person name="Simakov O."/>
            <person name="Putnam N."/>
            <person name="Stites J."/>
            <person name="Kuroki Y."/>
            <person name="Tanaka T."/>
            <person name="Michiue T."/>
            <person name="Watanabe M."/>
            <person name="Bogdanovic O."/>
            <person name="Lister R."/>
            <person name="Georgiou G."/>
            <person name="Paranjpe S.S."/>
            <person name="van Kruijsbergen I."/>
            <person name="Shu S."/>
            <person name="Carlson J."/>
            <person name="Kinoshita T."/>
            <person name="Ohta Y."/>
            <person name="Mawaribuchi S."/>
            <person name="Jenkins J."/>
            <person name="Grimwood J."/>
            <person name="Schmutz J."/>
            <person name="Mitros T."/>
            <person name="Mozaffari S.V."/>
            <person name="Suzuki Y."/>
            <person name="Haramoto Y."/>
            <person name="Yamamoto T.S."/>
            <person name="Takagi C."/>
            <person name="Heald R."/>
            <person name="Miller K."/>
            <person name="Haudenschild C."/>
            <person name="Kitzman J."/>
            <person name="Nakayama T."/>
            <person name="Izutsu Y."/>
            <person name="Robert J."/>
            <person name="Fortriede J."/>
            <person name="Burns K."/>
            <person name="Lotay V."/>
            <person name="Karimi K."/>
            <person name="Yasuoka Y."/>
            <person name="Dichmann D.S."/>
            <person name="Flajnik M.F."/>
            <person name="Houston D.W."/>
            <person name="Shendure J."/>
            <person name="DuPasquier L."/>
            <person name="Vize P.D."/>
            <person name="Zorn A.M."/>
            <person name="Ito M."/>
            <person name="Marcotte E.M."/>
            <person name="Wallingford J.B."/>
            <person name="Ito Y."/>
            <person name="Asashima M."/>
            <person name="Ueno N."/>
            <person name="Matsuda Y."/>
            <person name="Veenstra G.J."/>
            <person name="Fujiyama A."/>
            <person name="Harland R.M."/>
            <person name="Taira M."/>
            <person name="Rokhsar D.S."/>
        </authorList>
    </citation>
    <scope>NUCLEOTIDE SEQUENCE [LARGE SCALE GENOMIC DNA]</scope>
    <source>
        <strain evidence="3">J</strain>
    </source>
</reference>
<dbReference type="AlphaFoldDB" id="A0A974DIB4"/>
<feature type="region of interest" description="Disordered" evidence="1">
    <location>
        <begin position="1"/>
        <end position="27"/>
    </location>
</feature>
<feature type="region of interest" description="Disordered" evidence="1">
    <location>
        <begin position="75"/>
        <end position="94"/>
    </location>
</feature>
<gene>
    <name evidence="2" type="ORF">XELAEV_18014680mg</name>
</gene>
<sequence>MARTPERDNHKYRQTSRKKKGRLPRAAPNLDVPEVLELDYPTCLLQWGLGACLEVLAGERSYSYTLDRRSVLLYRGQPSSSTERAASGGTHMER</sequence>